<dbReference type="PANTHER" id="PTHR44163:SF1">
    <property type="entry name" value="U3 SMALL NUCLEOLAR RNA-ASSOCIATED PROTEIN 4 HOMOLOG"/>
    <property type="match status" value="1"/>
</dbReference>
<dbReference type="AlphaFoldDB" id="A0A0C3H217"/>
<dbReference type="FunCoup" id="A0A0C3H217">
    <property type="interactions" value="923"/>
</dbReference>
<dbReference type="EMBL" id="KN832882">
    <property type="protein sequence ID" value="KIM97444.1"/>
    <property type="molecule type" value="Genomic_DNA"/>
</dbReference>
<dbReference type="SUPFAM" id="SSF50978">
    <property type="entry name" value="WD40 repeat-like"/>
    <property type="match status" value="2"/>
</dbReference>
<reference evidence="3 4" key="1">
    <citation type="submission" date="2014-04" db="EMBL/GenBank/DDBJ databases">
        <authorList>
            <consortium name="DOE Joint Genome Institute"/>
            <person name="Kuo A."/>
            <person name="Martino E."/>
            <person name="Perotto S."/>
            <person name="Kohler A."/>
            <person name="Nagy L.G."/>
            <person name="Floudas D."/>
            <person name="Copeland A."/>
            <person name="Barry K.W."/>
            <person name="Cichocki N."/>
            <person name="Veneault-Fourrey C."/>
            <person name="LaButti K."/>
            <person name="Lindquist E.A."/>
            <person name="Lipzen A."/>
            <person name="Lundell T."/>
            <person name="Morin E."/>
            <person name="Murat C."/>
            <person name="Sun H."/>
            <person name="Tunlid A."/>
            <person name="Henrissat B."/>
            <person name="Grigoriev I.V."/>
            <person name="Hibbett D.S."/>
            <person name="Martin F."/>
            <person name="Nordberg H.P."/>
            <person name="Cantor M.N."/>
            <person name="Hua S.X."/>
        </authorList>
    </citation>
    <scope>NUCLEOTIDE SEQUENCE [LARGE SCALE GENOMIC DNA]</scope>
    <source>
        <strain evidence="3 4">Zn</strain>
    </source>
</reference>
<dbReference type="GO" id="GO:0034455">
    <property type="term" value="C:t-UTP complex"/>
    <property type="evidence" value="ECO:0007669"/>
    <property type="project" value="TreeGrafter"/>
</dbReference>
<dbReference type="InterPro" id="IPR036322">
    <property type="entry name" value="WD40_repeat_dom_sf"/>
</dbReference>
<evidence type="ECO:0000313" key="3">
    <source>
        <dbReference type="EMBL" id="KIM97444.1"/>
    </source>
</evidence>
<dbReference type="GO" id="GO:0003723">
    <property type="term" value="F:RNA binding"/>
    <property type="evidence" value="ECO:0007669"/>
    <property type="project" value="TreeGrafter"/>
</dbReference>
<protein>
    <submittedName>
        <fullName evidence="3">Uncharacterized protein</fullName>
    </submittedName>
</protein>
<name>A0A0C3H217_OIDMZ</name>
<dbReference type="InParanoid" id="A0A0C3H217"/>
<evidence type="ECO:0000256" key="2">
    <source>
        <dbReference type="SAM" id="MobiDB-lite"/>
    </source>
</evidence>
<dbReference type="InterPro" id="IPR015943">
    <property type="entry name" value="WD40/YVTN_repeat-like_dom_sf"/>
</dbReference>
<dbReference type="InterPro" id="IPR046351">
    <property type="entry name" value="UTP4"/>
</dbReference>
<reference evidence="4" key="2">
    <citation type="submission" date="2015-01" db="EMBL/GenBank/DDBJ databases">
        <title>Evolutionary Origins and Diversification of the Mycorrhizal Mutualists.</title>
        <authorList>
            <consortium name="DOE Joint Genome Institute"/>
            <consortium name="Mycorrhizal Genomics Consortium"/>
            <person name="Kohler A."/>
            <person name="Kuo A."/>
            <person name="Nagy L.G."/>
            <person name="Floudas D."/>
            <person name="Copeland A."/>
            <person name="Barry K.W."/>
            <person name="Cichocki N."/>
            <person name="Veneault-Fourrey C."/>
            <person name="LaButti K."/>
            <person name="Lindquist E.A."/>
            <person name="Lipzen A."/>
            <person name="Lundell T."/>
            <person name="Morin E."/>
            <person name="Murat C."/>
            <person name="Riley R."/>
            <person name="Ohm R."/>
            <person name="Sun H."/>
            <person name="Tunlid A."/>
            <person name="Henrissat B."/>
            <person name="Grigoriev I.V."/>
            <person name="Hibbett D.S."/>
            <person name="Martin F."/>
        </authorList>
    </citation>
    <scope>NUCLEOTIDE SEQUENCE [LARGE SCALE GENOMIC DNA]</scope>
    <source>
        <strain evidence="4">Zn</strain>
    </source>
</reference>
<dbReference type="STRING" id="913774.A0A0C3H217"/>
<feature type="region of interest" description="Disordered" evidence="2">
    <location>
        <begin position="756"/>
        <end position="778"/>
    </location>
</feature>
<proteinExistence type="predicted"/>
<dbReference type="OrthoDB" id="8883818at2759"/>
<evidence type="ECO:0000313" key="4">
    <source>
        <dbReference type="Proteomes" id="UP000054321"/>
    </source>
</evidence>
<dbReference type="Gene3D" id="2.130.10.10">
    <property type="entry name" value="YVTN repeat-like/Quinoprotein amine dehydrogenase"/>
    <property type="match status" value="3"/>
</dbReference>
<dbReference type="PROSITE" id="PS50082">
    <property type="entry name" value="WD_REPEATS_2"/>
    <property type="match status" value="1"/>
</dbReference>
<evidence type="ECO:0000256" key="1">
    <source>
        <dbReference type="PROSITE-ProRule" id="PRU00221"/>
    </source>
</evidence>
<dbReference type="Pfam" id="PF00400">
    <property type="entry name" value="WD40"/>
    <property type="match status" value="1"/>
</dbReference>
<dbReference type="HOGENOM" id="CLU_002392_2_1_1"/>
<keyword evidence="4" id="KW-1185">Reference proteome</keyword>
<dbReference type="GO" id="GO:0000462">
    <property type="term" value="P:maturation of SSU-rRNA from tricistronic rRNA transcript (SSU-rRNA, 5.8S rRNA, LSU-rRNA)"/>
    <property type="evidence" value="ECO:0007669"/>
    <property type="project" value="InterPro"/>
</dbReference>
<gene>
    <name evidence="3" type="ORF">OIDMADRAFT_182755</name>
</gene>
<dbReference type="GO" id="GO:0030686">
    <property type="term" value="C:90S preribosome"/>
    <property type="evidence" value="ECO:0007669"/>
    <property type="project" value="InterPro"/>
</dbReference>
<dbReference type="GO" id="GO:0032040">
    <property type="term" value="C:small-subunit processome"/>
    <property type="evidence" value="ECO:0007669"/>
    <property type="project" value="TreeGrafter"/>
</dbReference>
<accession>A0A0C3H217</accession>
<sequence>MEVHRCRFVPYPPSTINALAFSNTPVSKDQKTAPPRLAVGRANGDIEIWNPLHGSWLQETIIRGGVDRSVDGLVWIQDPNELDANGRTIIGKSRLFSVGYTTTVTEWDLRNGRPLRQASGNHGEIWCLAAQPALTKAQIEANGVHTGQWEGQNLITGCTDGALVLYSTKDEDLQLQRVLVRPSAKKAKIISVAFQDRNVVVAGCTDSTIRVYDIRNGSNLRTMSFGAGPKGGPKEIIVWSVKVLPNRNIVSGDSTGELRIWDGKTYTLMQRIKSHRQDILSLATGQDGTTIFSGGMDRRTVVYKRVDKRKGRWAEVGHRRYHTHDVKTMATLEYKGMSVVVSGGPDAAPTIFPLRQFGMEYQRQLSFLPQDPPIACASWKRLIMSFWDREVHIWRLAEPSKTVVEDDDLSPEQNRKLVAKILVKGEASITSAALSADGNILAAATTTEVKLFQLKTHRLENGSGLKVSKILVPSSFSFGARHIQFSPDEKWLCIIRQDSSILIARLLHTSTSTIVQTQLTKLSRIDRQIEKNVILGGLGAYDRTITKVAFSSDSRILAVSDLAGYIDTFVLSGQEDLTQALPLLINHIELEPSDDENSNDEDENTKVQLVLGQCWKRNPSASSLPKLPSAITVLSFRPSTEPLTNGEASHAITTRHNPNPIPHDLPSGEARLLSITATGDVFEFEALKGSLSHWSRRNPTAHFPEDSRKILNQSRGCIWDVNRSKERVWIYGTAWLWMFDLSKDFPHVETNGDMALKKRKRGTEKASGAGGMIPDAELGTGMSRKMQRIIHGEVAEWEDVPFHDTDMVDAVSESDDGDTAMERLSHGNGELQIFKNGGEERSSGRQWWRTYKYRPILGVCVIGDREDGDIGPEVAIIERPIWEADLGPRYYGDQEWEKGSL</sequence>
<dbReference type="PANTHER" id="PTHR44163">
    <property type="entry name" value="U3 SMALL NUCLEOLAR RNA-ASSOCIATED PROTEIN 4 HOMOLOG"/>
    <property type="match status" value="1"/>
</dbReference>
<keyword evidence="1" id="KW-0853">WD repeat</keyword>
<dbReference type="InterPro" id="IPR001680">
    <property type="entry name" value="WD40_rpt"/>
</dbReference>
<dbReference type="SMART" id="SM00320">
    <property type="entry name" value="WD40"/>
    <property type="match status" value="6"/>
</dbReference>
<organism evidence="3 4">
    <name type="scientific">Oidiodendron maius (strain Zn)</name>
    <dbReference type="NCBI Taxonomy" id="913774"/>
    <lineage>
        <taxon>Eukaryota</taxon>
        <taxon>Fungi</taxon>
        <taxon>Dikarya</taxon>
        <taxon>Ascomycota</taxon>
        <taxon>Pezizomycotina</taxon>
        <taxon>Leotiomycetes</taxon>
        <taxon>Leotiomycetes incertae sedis</taxon>
        <taxon>Myxotrichaceae</taxon>
        <taxon>Oidiodendron</taxon>
    </lineage>
</organism>
<dbReference type="Proteomes" id="UP000054321">
    <property type="component" value="Unassembled WGS sequence"/>
</dbReference>
<feature type="repeat" description="WD" evidence="1">
    <location>
        <begin position="182"/>
        <end position="222"/>
    </location>
</feature>